<dbReference type="Proteomes" id="UP000475862">
    <property type="component" value="Unassembled WGS sequence"/>
</dbReference>
<gene>
    <name evidence="1" type="ORF">AGLY_018292</name>
</gene>
<comment type="caution">
    <text evidence="1">The sequence shown here is derived from an EMBL/GenBank/DDBJ whole genome shotgun (WGS) entry which is preliminary data.</text>
</comment>
<dbReference type="EMBL" id="VYZN01003151">
    <property type="protein sequence ID" value="KAE9521312.1"/>
    <property type="molecule type" value="Genomic_DNA"/>
</dbReference>
<sequence>MTTSSNADNNNMNLFPNYFMTYSYNVLLLSSIYSVALNTHSLTLTLSPIKFAIRNPQVRPTLLVHGTRFDKVANLRGTIYLLSTTLLLGTYRGFELILFSERARHARFLYLNNQKYKGGTNLNFDNNRYSTINLDQACVDVVQNTCYIRIIWRKLHNIPEMSKTTRSMIQVLFYLLNHQIKMCMQKKCIKDFMLGTYKDSILLVSWNMHIRNCVKIYFQVLGRPLFSKHARYKLSVDALAIGPISSYNP</sequence>
<protein>
    <submittedName>
        <fullName evidence="1">Uncharacterized protein</fullName>
    </submittedName>
</protein>
<reference evidence="1 2" key="1">
    <citation type="submission" date="2019-08" db="EMBL/GenBank/DDBJ databases">
        <title>The genome of the soybean aphid Biotype 1, its phylome, world population structure and adaptation to the North American continent.</title>
        <authorList>
            <person name="Giordano R."/>
            <person name="Donthu R.K."/>
            <person name="Hernandez A.G."/>
            <person name="Wright C.L."/>
            <person name="Zimin A.V."/>
        </authorList>
    </citation>
    <scope>NUCLEOTIDE SEQUENCE [LARGE SCALE GENOMIC DNA]</scope>
    <source>
        <tissue evidence="1">Whole aphids</tissue>
    </source>
</reference>
<dbReference type="AlphaFoldDB" id="A0A6G0SSR9"/>
<keyword evidence="2" id="KW-1185">Reference proteome</keyword>
<accession>A0A6G0SSR9</accession>
<proteinExistence type="predicted"/>
<organism evidence="1 2">
    <name type="scientific">Aphis glycines</name>
    <name type="common">Soybean aphid</name>
    <dbReference type="NCBI Taxonomy" id="307491"/>
    <lineage>
        <taxon>Eukaryota</taxon>
        <taxon>Metazoa</taxon>
        <taxon>Ecdysozoa</taxon>
        <taxon>Arthropoda</taxon>
        <taxon>Hexapoda</taxon>
        <taxon>Insecta</taxon>
        <taxon>Pterygota</taxon>
        <taxon>Neoptera</taxon>
        <taxon>Paraneoptera</taxon>
        <taxon>Hemiptera</taxon>
        <taxon>Sternorrhyncha</taxon>
        <taxon>Aphidomorpha</taxon>
        <taxon>Aphidoidea</taxon>
        <taxon>Aphididae</taxon>
        <taxon>Aphidini</taxon>
        <taxon>Aphis</taxon>
        <taxon>Aphis</taxon>
    </lineage>
</organism>
<evidence type="ECO:0000313" key="1">
    <source>
        <dbReference type="EMBL" id="KAE9521312.1"/>
    </source>
</evidence>
<evidence type="ECO:0000313" key="2">
    <source>
        <dbReference type="Proteomes" id="UP000475862"/>
    </source>
</evidence>
<name>A0A6G0SSR9_APHGL</name>